<accession>A0A8T1M268</accession>
<gene>
    <name evidence="1" type="ORF">CSKR_202695</name>
</gene>
<reference evidence="1 2" key="1">
    <citation type="journal article" date="2018" name="Biotechnol. Adv.">
        <title>Improved genomic resources and new bioinformatic workflow for the carcinogenic parasite Clonorchis sinensis: Biotechnological implications.</title>
        <authorList>
            <person name="Wang D."/>
            <person name="Korhonen P.K."/>
            <person name="Gasser R.B."/>
            <person name="Young N.D."/>
        </authorList>
    </citation>
    <scope>NUCLEOTIDE SEQUENCE [LARGE SCALE GENOMIC DNA]</scope>
    <source>
        <strain evidence="1">Cs-k2</strain>
    </source>
</reference>
<name>A0A8T1M268_CLOSI</name>
<dbReference type="AlphaFoldDB" id="A0A8T1M268"/>
<protein>
    <submittedName>
        <fullName evidence="1">Uncharacterized protein</fullName>
    </submittedName>
</protein>
<dbReference type="Proteomes" id="UP000286415">
    <property type="component" value="Unassembled WGS sequence"/>
</dbReference>
<proteinExistence type="predicted"/>
<evidence type="ECO:0000313" key="1">
    <source>
        <dbReference type="EMBL" id="KAG5443002.1"/>
    </source>
</evidence>
<keyword evidence="2" id="KW-1185">Reference proteome</keyword>
<evidence type="ECO:0000313" key="2">
    <source>
        <dbReference type="Proteomes" id="UP000286415"/>
    </source>
</evidence>
<organism evidence="1 2">
    <name type="scientific">Clonorchis sinensis</name>
    <name type="common">Chinese liver fluke</name>
    <dbReference type="NCBI Taxonomy" id="79923"/>
    <lineage>
        <taxon>Eukaryota</taxon>
        <taxon>Metazoa</taxon>
        <taxon>Spiralia</taxon>
        <taxon>Lophotrochozoa</taxon>
        <taxon>Platyhelminthes</taxon>
        <taxon>Trematoda</taxon>
        <taxon>Digenea</taxon>
        <taxon>Opisthorchiida</taxon>
        <taxon>Opisthorchiata</taxon>
        <taxon>Opisthorchiidae</taxon>
        <taxon>Clonorchis</taxon>
    </lineage>
</organism>
<reference evidence="1 2" key="2">
    <citation type="journal article" date="2021" name="Genomics">
        <title>High-quality reference genome for Clonorchis sinensis.</title>
        <authorList>
            <person name="Young N.D."/>
            <person name="Stroehlein A.J."/>
            <person name="Kinkar L."/>
            <person name="Wang T."/>
            <person name="Sohn W.M."/>
            <person name="Chang B.C.H."/>
            <person name="Kaur P."/>
            <person name="Weisz D."/>
            <person name="Dudchenko O."/>
            <person name="Aiden E.L."/>
            <person name="Korhonen P.K."/>
            <person name="Gasser R.B."/>
        </authorList>
    </citation>
    <scope>NUCLEOTIDE SEQUENCE [LARGE SCALE GENOMIC DNA]</scope>
    <source>
        <strain evidence="1">Cs-k2</strain>
    </source>
</reference>
<sequence>MSENNTDFKELAESLQAHLNGKQNGPISVEELKQLLPEENLKSSLEAFLQKHEKHSLEKIDLAELLNLLSAELP</sequence>
<comment type="caution">
    <text evidence="1">The sequence shown here is derived from an EMBL/GenBank/DDBJ whole genome shotgun (WGS) entry which is preliminary data.</text>
</comment>
<dbReference type="EMBL" id="NIRI02000056">
    <property type="protein sequence ID" value="KAG5443002.1"/>
    <property type="molecule type" value="Genomic_DNA"/>
</dbReference>